<reference evidence="1 2" key="1">
    <citation type="journal article" date="2020" name="Cell">
        <title>Large-Scale Comparative Analyses of Tick Genomes Elucidate Their Genetic Diversity and Vector Capacities.</title>
        <authorList>
            <consortium name="Tick Genome and Microbiome Consortium (TIGMIC)"/>
            <person name="Jia N."/>
            <person name="Wang J."/>
            <person name="Shi W."/>
            <person name="Du L."/>
            <person name="Sun Y."/>
            <person name="Zhan W."/>
            <person name="Jiang J.F."/>
            <person name="Wang Q."/>
            <person name="Zhang B."/>
            <person name="Ji P."/>
            <person name="Bell-Sakyi L."/>
            <person name="Cui X.M."/>
            <person name="Yuan T.T."/>
            <person name="Jiang B.G."/>
            <person name="Yang W.F."/>
            <person name="Lam T.T."/>
            <person name="Chang Q.C."/>
            <person name="Ding S.J."/>
            <person name="Wang X.J."/>
            <person name="Zhu J.G."/>
            <person name="Ruan X.D."/>
            <person name="Zhao L."/>
            <person name="Wei J.T."/>
            <person name="Ye R.Z."/>
            <person name="Que T.C."/>
            <person name="Du C.H."/>
            <person name="Zhou Y.H."/>
            <person name="Cheng J.X."/>
            <person name="Dai P.F."/>
            <person name="Guo W.B."/>
            <person name="Han X.H."/>
            <person name="Huang E.J."/>
            <person name="Li L.F."/>
            <person name="Wei W."/>
            <person name="Gao Y.C."/>
            <person name="Liu J.Z."/>
            <person name="Shao H.Z."/>
            <person name="Wang X."/>
            <person name="Wang C.C."/>
            <person name="Yang T.C."/>
            <person name="Huo Q.B."/>
            <person name="Li W."/>
            <person name="Chen H.Y."/>
            <person name="Chen S.E."/>
            <person name="Zhou L.G."/>
            <person name="Ni X.B."/>
            <person name="Tian J.H."/>
            <person name="Sheng Y."/>
            <person name="Liu T."/>
            <person name="Pan Y.S."/>
            <person name="Xia L.Y."/>
            <person name="Li J."/>
            <person name="Zhao F."/>
            <person name="Cao W.C."/>
        </authorList>
    </citation>
    <scope>NUCLEOTIDE SEQUENCE [LARGE SCALE GENOMIC DNA]</scope>
    <source>
        <strain evidence="1">Iper-2018</strain>
    </source>
</reference>
<protein>
    <submittedName>
        <fullName evidence="1">Uncharacterized protein</fullName>
    </submittedName>
</protein>
<evidence type="ECO:0000313" key="1">
    <source>
        <dbReference type="EMBL" id="KAG0430142.1"/>
    </source>
</evidence>
<accession>A0AC60Q8A3</accession>
<dbReference type="Proteomes" id="UP000805193">
    <property type="component" value="Unassembled WGS sequence"/>
</dbReference>
<sequence length="401" mass="44124">MSANTKTSDYTSAVELAAQILALQICDRSLYGSVVNCQAFLKAMTPILHRAQLLTEQETVPLTEESEAEKKGVEDVISIGCLTRRPPPDQRGRVSFSRMYRGRKNDNRTKLGGEHRRRNETTNDEGGWKDCNVSSGEVCVSAGPETCQSLHPCADDPSTSPTQVVPRGGARRPARSFLVAAEEGEELRLSCNGPRGTTSLWTHTGAGDATMPPSGGRTLRFGALQRKHARRYTCHSISASGRLTLADVTLVVQFPPVIQSLRVRNEEGLLECSAAAVPPPQLVWLQDEDLSNSNELKSSERQEEPAPEGCLQVAILQIGKHSFRRSPLVAVVASNASVIRDQDPLDGIPMKRFKITGFIIGMLPPLFISFYIILKLGYRSRYAEERPEETGMMEEPFFISN</sequence>
<keyword evidence="2" id="KW-1185">Reference proteome</keyword>
<organism evidence="1 2">
    <name type="scientific">Ixodes persulcatus</name>
    <name type="common">Taiga tick</name>
    <dbReference type="NCBI Taxonomy" id="34615"/>
    <lineage>
        <taxon>Eukaryota</taxon>
        <taxon>Metazoa</taxon>
        <taxon>Ecdysozoa</taxon>
        <taxon>Arthropoda</taxon>
        <taxon>Chelicerata</taxon>
        <taxon>Arachnida</taxon>
        <taxon>Acari</taxon>
        <taxon>Parasitiformes</taxon>
        <taxon>Ixodida</taxon>
        <taxon>Ixodoidea</taxon>
        <taxon>Ixodidae</taxon>
        <taxon>Ixodinae</taxon>
        <taxon>Ixodes</taxon>
    </lineage>
</organism>
<name>A0AC60Q8A3_IXOPE</name>
<gene>
    <name evidence="1" type="ORF">HPB47_022958</name>
</gene>
<proteinExistence type="predicted"/>
<dbReference type="EMBL" id="JABSTQ010009348">
    <property type="protein sequence ID" value="KAG0430142.1"/>
    <property type="molecule type" value="Genomic_DNA"/>
</dbReference>
<comment type="caution">
    <text evidence="1">The sequence shown here is derived from an EMBL/GenBank/DDBJ whole genome shotgun (WGS) entry which is preliminary data.</text>
</comment>
<evidence type="ECO:0000313" key="2">
    <source>
        <dbReference type="Proteomes" id="UP000805193"/>
    </source>
</evidence>